<dbReference type="SUPFAM" id="SSF56601">
    <property type="entry name" value="beta-lactamase/transpeptidase-like"/>
    <property type="match status" value="1"/>
</dbReference>
<evidence type="ECO:0000313" key="3">
    <source>
        <dbReference type="EMBL" id="PSN63109.1"/>
    </source>
</evidence>
<comment type="similarity">
    <text evidence="1">Belongs to the peptidase S12 family.</text>
</comment>
<evidence type="ECO:0000256" key="1">
    <source>
        <dbReference type="ARBA" id="ARBA00038215"/>
    </source>
</evidence>
<dbReference type="PANTHER" id="PTHR46825">
    <property type="entry name" value="D-ALANYL-D-ALANINE-CARBOXYPEPTIDASE/ENDOPEPTIDASE AMPH"/>
    <property type="match status" value="1"/>
</dbReference>
<dbReference type="PANTHER" id="PTHR46825:SF9">
    <property type="entry name" value="BETA-LACTAMASE-RELATED DOMAIN-CONTAINING PROTEIN"/>
    <property type="match status" value="1"/>
</dbReference>
<accession>A0A2T2NCJ9</accession>
<dbReference type="OrthoDB" id="5946976at2759"/>
<dbReference type="InterPro" id="IPR001466">
    <property type="entry name" value="Beta-lactam-related"/>
</dbReference>
<reference evidence="3 4" key="1">
    <citation type="journal article" date="2018" name="Front. Microbiol.">
        <title>Genome-Wide Analysis of Corynespora cassiicola Leaf Fall Disease Putative Effectors.</title>
        <authorList>
            <person name="Lopez D."/>
            <person name="Ribeiro S."/>
            <person name="Label P."/>
            <person name="Fumanal B."/>
            <person name="Venisse J.S."/>
            <person name="Kohler A."/>
            <person name="de Oliveira R.R."/>
            <person name="Labutti K."/>
            <person name="Lipzen A."/>
            <person name="Lail K."/>
            <person name="Bauer D."/>
            <person name="Ohm R.A."/>
            <person name="Barry K.W."/>
            <person name="Spatafora J."/>
            <person name="Grigoriev I.V."/>
            <person name="Martin F.M."/>
            <person name="Pujade-Renaud V."/>
        </authorList>
    </citation>
    <scope>NUCLEOTIDE SEQUENCE [LARGE SCALE GENOMIC DNA]</scope>
    <source>
        <strain evidence="3 4">Philippines</strain>
    </source>
</reference>
<proteinExistence type="inferred from homology"/>
<dbReference type="Pfam" id="PF00144">
    <property type="entry name" value="Beta-lactamase"/>
    <property type="match status" value="1"/>
</dbReference>
<sequence>MAHKTAEFDHMVERLMAEYHVPGVSIAIKCTTETIFDLASVSKSTTAGAVACLVDDDTNHPDVQWQTPVSKLLPEDFVLPTQSLTDQVTVEDILSHRTGISTHDESYLGVTAQNPDNAATLTRNLRNLPFTEPLRTKSQYSNIMFTAASHLVSTLSGLDYPTFLRTHLWDPLDMTDTFHDRPSVAAAGAEPRSAQGYRWSKDSNSYFAVPPLPSPEGQGAGCILTTPTSYAKWLRALINRTGPLSEKAHKALVTPRTIEDIPEDPEDRLPHYGDELYALGLCRENFRGYTLIDHGGSVPGYKAKLAFFPQKKWGIVCCTNANKGWLINSTITHWLFDRILGVPEEDRVDWEKIFREREAKGEKEDEEMMEKEEWKRPEGAEELGVPMEALAGRYWNEGYKGISVQMREGKVVADCTDRCFPFEITFGHLTGKKLVAEMHDLWDDYSFKKKAEVKVDDKGRVVALGIGFEDEMKDLIWFDRVED</sequence>
<dbReference type="Gene3D" id="3.40.710.10">
    <property type="entry name" value="DD-peptidase/beta-lactamase superfamily"/>
    <property type="match status" value="1"/>
</dbReference>
<protein>
    <submittedName>
        <fullName evidence="3">Beta-lactamase/transpeptidase-like protein</fullName>
    </submittedName>
</protein>
<dbReference type="AlphaFoldDB" id="A0A2T2NCJ9"/>
<feature type="domain" description="Beta-lactamase-related" evidence="2">
    <location>
        <begin position="8"/>
        <end position="323"/>
    </location>
</feature>
<dbReference type="EMBL" id="KZ678140">
    <property type="protein sequence ID" value="PSN63109.1"/>
    <property type="molecule type" value="Genomic_DNA"/>
</dbReference>
<dbReference type="InterPro" id="IPR050491">
    <property type="entry name" value="AmpC-like"/>
</dbReference>
<keyword evidence="4" id="KW-1185">Reference proteome</keyword>
<evidence type="ECO:0000313" key="4">
    <source>
        <dbReference type="Proteomes" id="UP000240883"/>
    </source>
</evidence>
<dbReference type="InterPro" id="IPR012338">
    <property type="entry name" value="Beta-lactam/transpept-like"/>
</dbReference>
<name>A0A2T2NCJ9_CORCC</name>
<organism evidence="3 4">
    <name type="scientific">Corynespora cassiicola Philippines</name>
    <dbReference type="NCBI Taxonomy" id="1448308"/>
    <lineage>
        <taxon>Eukaryota</taxon>
        <taxon>Fungi</taxon>
        <taxon>Dikarya</taxon>
        <taxon>Ascomycota</taxon>
        <taxon>Pezizomycotina</taxon>
        <taxon>Dothideomycetes</taxon>
        <taxon>Pleosporomycetidae</taxon>
        <taxon>Pleosporales</taxon>
        <taxon>Corynesporascaceae</taxon>
        <taxon>Corynespora</taxon>
    </lineage>
</organism>
<dbReference type="STRING" id="1448308.A0A2T2NCJ9"/>
<evidence type="ECO:0000259" key="2">
    <source>
        <dbReference type="Pfam" id="PF00144"/>
    </source>
</evidence>
<gene>
    <name evidence="3" type="ORF">BS50DRAFT_500988</name>
</gene>
<dbReference type="Proteomes" id="UP000240883">
    <property type="component" value="Unassembled WGS sequence"/>
</dbReference>